<protein>
    <recommendedName>
        <fullName evidence="5">Transmembrane protein</fullName>
    </recommendedName>
</protein>
<feature type="transmembrane region" description="Helical" evidence="2">
    <location>
        <begin position="288"/>
        <end position="312"/>
    </location>
</feature>
<sequence>MVAFNVTVEDTSPLINYSPLEAWIDVLPNDTLANAASGRSLRTTQTAGAKATISFNGTGISVYGLDTAGFGDYAVTVDGRDIRSEAGSRSQNTKRLLGSAHGLSNGPHTAILTSSGSNPVNIDYMDVHHEAAGSSMSMSVIDDSDPRVVYQPLPEWETNTASDFMNNTLHFSSTNGSSASVSFAGQAIAVYGTVSNDHANVHVSLNGQTTLIPMSAGPRNVRSLHSQVLWYFADGLGPGQHTLSMKSDIQEQGSRFIDVDAFVVYSFNGTTNSGDVNSGSPSRSVPKAAIIGISVGGGVAVITLLVLLVLLLRKRGARKGRIEAGSPTTPVLPFQTSQRPDSPFAFPPPLIQNKSFPDRHSIAPSYYASSTLHPQMDYNHSRAGSTTSSTVPMLRVPKPPSSTRATSPAVSDAGAPVRPSRPPGPVLDLDP</sequence>
<evidence type="ECO:0000313" key="3">
    <source>
        <dbReference type="EMBL" id="KAL0068780.1"/>
    </source>
</evidence>
<dbReference type="Gene3D" id="2.60.120.260">
    <property type="entry name" value="Galactose-binding domain-like"/>
    <property type="match status" value="2"/>
</dbReference>
<evidence type="ECO:0008006" key="5">
    <source>
        <dbReference type="Google" id="ProtNLM"/>
    </source>
</evidence>
<keyword evidence="2" id="KW-0472">Membrane</keyword>
<gene>
    <name evidence="3" type="ORF">AAF712_004109</name>
</gene>
<proteinExistence type="predicted"/>
<evidence type="ECO:0000256" key="1">
    <source>
        <dbReference type="SAM" id="MobiDB-lite"/>
    </source>
</evidence>
<evidence type="ECO:0000256" key="2">
    <source>
        <dbReference type="SAM" id="Phobius"/>
    </source>
</evidence>
<feature type="compositionally biased region" description="Polar residues" evidence="1">
    <location>
        <begin position="326"/>
        <end position="340"/>
    </location>
</feature>
<organism evidence="3 4">
    <name type="scientific">Marasmius tenuissimus</name>
    <dbReference type="NCBI Taxonomy" id="585030"/>
    <lineage>
        <taxon>Eukaryota</taxon>
        <taxon>Fungi</taxon>
        <taxon>Dikarya</taxon>
        <taxon>Basidiomycota</taxon>
        <taxon>Agaricomycotina</taxon>
        <taxon>Agaricomycetes</taxon>
        <taxon>Agaricomycetidae</taxon>
        <taxon>Agaricales</taxon>
        <taxon>Marasmiineae</taxon>
        <taxon>Marasmiaceae</taxon>
        <taxon>Marasmius</taxon>
    </lineage>
</organism>
<reference evidence="3 4" key="1">
    <citation type="submission" date="2024-05" db="EMBL/GenBank/DDBJ databases">
        <title>A draft genome resource for the thread blight pathogen Marasmius tenuissimus strain MS-2.</title>
        <authorList>
            <person name="Yulfo-Soto G.E."/>
            <person name="Baruah I.K."/>
            <person name="Amoako-Attah I."/>
            <person name="Bukari Y."/>
            <person name="Meinhardt L.W."/>
            <person name="Bailey B.A."/>
            <person name="Cohen S.P."/>
        </authorList>
    </citation>
    <scope>NUCLEOTIDE SEQUENCE [LARGE SCALE GENOMIC DNA]</scope>
    <source>
        <strain evidence="3 4">MS-2</strain>
    </source>
</reference>
<name>A0ABR3A5J6_9AGAR</name>
<comment type="caution">
    <text evidence="3">The sequence shown here is derived from an EMBL/GenBank/DDBJ whole genome shotgun (WGS) entry which is preliminary data.</text>
</comment>
<dbReference type="Proteomes" id="UP001437256">
    <property type="component" value="Unassembled WGS sequence"/>
</dbReference>
<accession>A0ABR3A5J6</accession>
<keyword evidence="2" id="KW-1133">Transmembrane helix</keyword>
<keyword evidence="4" id="KW-1185">Reference proteome</keyword>
<dbReference type="EMBL" id="JBBXMP010000016">
    <property type="protein sequence ID" value="KAL0068780.1"/>
    <property type="molecule type" value="Genomic_DNA"/>
</dbReference>
<feature type="region of interest" description="Disordered" evidence="1">
    <location>
        <begin position="377"/>
        <end position="431"/>
    </location>
</feature>
<feature type="compositionally biased region" description="Polar residues" evidence="1">
    <location>
        <begin position="382"/>
        <end position="391"/>
    </location>
</feature>
<evidence type="ECO:0000313" key="4">
    <source>
        <dbReference type="Proteomes" id="UP001437256"/>
    </source>
</evidence>
<keyword evidence="2" id="KW-0812">Transmembrane</keyword>
<feature type="region of interest" description="Disordered" evidence="1">
    <location>
        <begin position="322"/>
        <end position="350"/>
    </location>
</feature>